<organism evidence="2 3">
    <name type="scientific">Humisphaera borealis</name>
    <dbReference type="NCBI Taxonomy" id="2807512"/>
    <lineage>
        <taxon>Bacteria</taxon>
        <taxon>Pseudomonadati</taxon>
        <taxon>Planctomycetota</taxon>
        <taxon>Phycisphaerae</taxon>
        <taxon>Tepidisphaerales</taxon>
        <taxon>Tepidisphaeraceae</taxon>
        <taxon>Humisphaera</taxon>
    </lineage>
</organism>
<reference evidence="2 3" key="1">
    <citation type="submission" date="2020-10" db="EMBL/GenBank/DDBJ databases">
        <title>Wide distribution of Phycisphaera-like planctomycetes from WD2101 soil group in peatlands and genome analysis of the first cultivated representative.</title>
        <authorList>
            <person name="Dedysh S.N."/>
            <person name="Beletsky A.V."/>
            <person name="Ivanova A."/>
            <person name="Kulichevskaya I.S."/>
            <person name="Suzina N.E."/>
            <person name="Philippov D.A."/>
            <person name="Rakitin A.L."/>
            <person name="Mardanov A.V."/>
            <person name="Ravin N.V."/>
        </authorList>
    </citation>
    <scope>NUCLEOTIDE SEQUENCE [LARGE SCALE GENOMIC DNA]</scope>
    <source>
        <strain evidence="2 3">M1803</strain>
    </source>
</reference>
<evidence type="ECO:0000313" key="2">
    <source>
        <dbReference type="EMBL" id="QOV90915.1"/>
    </source>
</evidence>
<dbReference type="AlphaFoldDB" id="A0A7M2WZL5"/>
<feature type="region of interest" description="Disordered" evidence="1">
    <location>
        <begin position="140"/>
        <end position="185"/>
    </location>
</feature>
<keyword evidence="3" id="KW-1185">Reference proteome</keyword>
<accession>A0A7M2WZL5</accession>
<gene>
    <name evidence="2" type="ORF">IPV69_06020</name>
</gene>
<protein>
    <submittedName>
        <fullName evidence="2">DUF1018 domain-containing protein</fullName>
    </submittedName>
</protein>
<dbReference type="RefSeq" id="WP_206294020.1">
    <property type="nucleotide sequence ID" value="NZ_CP063458.1"/>
</dbReference>
<proteinExistence type="predicted"/>
<feature type="compositionally biased region" description="Basic and acidic residues" evidence="1">
    <location>
        <begin position="152"/>
        <end position="165"/>
    </location>
</feature>
<dbReference type="Pfam" id="PF06252">
    <property type="entry name" value="GemA"/>
    <property type="match status" value="1"/>
</dbReference>
<dbReference type="InterPro" id="IPR009363">
    <property type="entry name" value="Phage_Mu_Gp16"/>
</dbReference>
<dbReference type="KEGG" id="hbs:IPV69_06020"/>
<sequence length="185" mass="20571">MPTNPQLKILHIAARQVGLIVGNDSVRWRLLLRNVGDVDSSKSLDNAGVEDVMAVMEDMGFIDIRGAGYWSGKVRRRNCACGERMARKIEQLAAGSRYALGAMCRRMSRNRTEYVGELTPREAWELIEAYKAANERDRVQPPLFDASPYRTSRKDAPPGATREEAGTDAGTGLSVQVQEDEEVPF</sequence>
<dbReference type="EMBL" id="CP063458">
    <property type="protein sequence ID" value="QOV90915.1"/>
    <property type="molecule type" value="Genomic_DNA"/>
</dbReference>
<dbReference type="Proteomes" id="UP000593765">
    <property type="component" value="Chromosome"/>
</dbReference>
<name>A0A7M2WZL5_9BACT</name>
<evidence type="ECO:0000313" key="3">
    <source>
        <dbReference type="Proteomes" id="UP000593765"/>
    </source>
</evidence>
<evidence type="ECO:0000256" key="1">
    <source>
        <dbReference type="SAM" id="MobiDB-lite"/>
    </source>
</evidence>